<sequence>MAEIVCCVKEIQEEDVEKIRLPTRPELDLHDHEDPTDNEDDGCKTPTSSDHRIPAAKYTLCPPAPRKPEPNRSTGTKRKSTPVNIVNRIPIDLSREIEMFFEDLDRRIKKSRKQ</sequence>
<reference evidence="4" key="1">
    <citation type="submission" date="2020-01" db="EMBL/GenBank/DDBJ databases">
        <authorList>
            <person name="Mishra B."/>
        </authorList>
    </citation>
    <scope>NUCLEOTIDE SEQUENCE [LARGE SCALE GENOMIC DNA]</scope>
</reference>
<keyword evidence="2" id="KW-0131">Cell cycle</keyword>
<dbReference type="PANTHER" id="PTHR33142:SF66">
    <property type="entry name" value="CYCLIN-DEPENDENT PROTEIN KINASE INHIBITOR SMR3"/>
    <property type="match status" value="1"/>
</dbReference>
<comment type="caution">
    <text evidence="4">The sequence shown here is derived from an EMBL/GenBank/DDBJ whole genome shotgun (WGS) entry which is preliminary data.</text>
</comment>
<name>A0A6D2HZL6_9BRAS</name>
<keyword evidence="1" id="KW-0649">Protein kinase inhibitor</keyword>
<gene>
    <name evidence="4" type="ORF">MERR_LOCUS8453</name>
</gene>
<dbReference type="InterPro" id="IPR040389">
    <property type="entry name" value="SMR"/>
</dbReference>
<accession>A0A6D2HZL6</accession>
<evidence type="ECO:0000256" key="1">
    <source>
        <dbReference type="ARBA" id="ARBA00023013"/>
    </source>
</evidence>
<proteinExistence type="predicted"/>
<dbReference type="GO" id="GO:0005634">
    <property type="term" value="C:nucleus"/>
    <property type="evidence" value="ECO:0007669"/>
    <property type="project" value="TreeGrafter"/>
</dbReference>
<dbReference type="OrthoDB" id="1933617at2759"/>
<dbReference type="Proteomes" id="UP000467841">
    <property type="component" value="Unassembled WGS sequence"/>
</dbReference>
<protein>
    <recommendedName>
        <fullName evidence="6">Cyclin-dependent protein kinase inhibitor SMR3</fullName>
    </recommendedName>
</protein>
<feature type="region of interest" description="Disordered" evidence="3">
    <location>
        <begin position="17"/>
        <end position="83"/>
    </location>
</feature>
<dbReference type="AlphaFoldDB" id="A0A6D2HZL6"/>
<keyword evidence="5" id="KW-1185">Reference proteome</keyword>
<dbReference type="PANTHER" id="PTHR33142">
    <property type="entry name" value="CYCLIN-DEPENDENT PROTEIN KINASE INHIBITOR SMR13"/>
    <property type="match status" value="1"/>
</dbReference>
<evidence type="ECO:0000256" key="2">
    <source>
        <dbReference type="ARBA" id="ARBA00023306"/>
    </source>
</evidence>
<dbReference type="EMBL" id="CACVBM020000599">
    <property type="protein sequence ID" value="CAA7021218.1"/>
    <property type="molecule type" value="Genomic_DNA"/>
</dbReference>
<evidence type="ECO:0000256" key="3">
    <source>
        <dbReference type="SAM" id="MobiDB-lite"/>
    </source>
</evidence>
<dbReference type="GO" id="GO:0032875">
    <property type="term" value="P:regulation of DNA endoreduplication"/>
    <property type="evidence" value="ECO:0007669"/>
    <property type="project" value="InterPro"/>
</dbReference>
<evidence type="ECO:0008006" key="6">
    <source>
        <dbReference type="Google" id="ProtNLM"/>
    </source>
</evidence>
<feature type="compositionally biased region" description="Basic and acidic residues" evidence="3">
    <location>
        <begin position="17"/>
        <end position="35"/>
    </location>
</feature>
<dbReference type="GO" id="GO:0004860">
    <property type="term" value="F:protein kinase inhibitor activity"/>
    <property type="evidence" value="ECO:0007669"/>
    <property type="project" value="UniProtKB-KW"/>
</dbReference>
<organism evidence="4 5">
    <name type="scientific">Microthlaspi erraticum</name>
    <dbReference type="NCBI Taxonomy" id="1685480"/>
    <lineage>
        <taxon>Eukaryota</taxon>
        <taxon>Viridiplantae</taxon>
        <taxon>Streptophyta</taxon>
        <taxon>Embryophyta</taxon>
        <taxon>Tracheophyta</taxon>
        <taxon>Spermatophyta</taxon>
        <taxon>Magnoliopsida</taxon>
        <taxon>eudicotyledons</taxon>
        <taxon>Gunneridae</taxon>
        <taxon>Pentapetalae</taxon>
        <taxon>rosids</taxon>
        <taxon>malvids</taxon>
        <taxon>Brassicales</taxon>
        <taxon>Brassicaceae</taxon>
        <taxon>Coluteocarpeae</taxon>
        <taxon>Microthlaspi</taxon>
    </lineage>
</organism>
<evidence type="ECO:0000313" key="4">
    <source>
        <dbReference type="EMBL" id="CAA7021218.1"/>
    </source>
</evidence>
<evidence type="ECO:0000313" key="5">
    <source>
        <dbReference type="Proteomes" id="UP000467841"/>
    </source>
</evidence>